<organism evidence="2 3">
    <name type="scientific">Callosobruchus maculatus</name>
    <name type="common">Southern cowpea weevil</name>
    <name type="synonym">Pulse bruchid</name>
    <dbReference type="NCBI Taxonomy" id="64391"/>
    <lineage>
        <taxon>Eukaryota</taxon>
        <taxon>Metazoa</taxon>
        <taxon>Ecdysozoa</taxon>
        <taxon>Arthropoda</taxon>
        <taxon>Hexapoda</taxon>
        <taxon>Insecta</taxon>
        <taxon>Pterygota</taxon>
        <taxon>Neoptera</taxon>
        <taxon>Endopterygota</taxon>
        <taxon>Coleoptera</taxon>
        <taxon>Polyphaga</taxon>
        <taxon>Cucujiformia</taxon>
        <taxon>Chrysomeloidea</taxon>
        <taxon>Chrysomelidae</taxon>
        <taxon>Bruchinae</taxon>
        <taxon>Bruchini</taxon>
        <taxon>Callosobruchus</taxon>
    </lineage>
</organism>
<gene>
    <name evidence="2" type="ORF">CALMAC_LOCUS14704</name>
</gene>
<name>A0A653D5Z9_CALMS</name>
<feature type="region of interest" description="Disordered" evidence="1">
    <location>
        <begin position="57"/>
        <end position="132"/>
    </location>
</feature>
<feature type="compositionally biased region" description="Basic and acidic residues" evidence="1">
    <location>
        <begin position="90"/>
        <end position="132"/>
    </location>
</feature>
<evidence type="ECO:0000313" key="2">
    <source>
        <dbReference type="EMBL" id="VEN55558.1"/>
    </source>
</evidence>
<evidence type="ECO:0000256" key="1">
    <source>
        <dbReference type="SAM" id="MobiDB-lite"/>
    </source>
</evidence>
<dbReference type="EMBL" id="CAACVG010010322">
    <property type="protein sequence ID" value="VEN55558.1"/>
    <property type="molecule type" value="Genomic_DNA"/>
</dbReference>
<dbReference type="OrthoDB" id="10514062at2759"/>
<proteinExistence type="predicted"/>
<dbReference type="AlphaFoldDB" id="A0A653D5Z9"/>
<feature type="compositionally biased region" description="Polar residues" evidence="1">
    <location>
        <begin position="70"/>
        <end position="81"/>
    </location>
</feature>
<keyword evidence="3" id="KW-1185">Reference proteome</keyword>
<dbReference type="Proteomes" id="UP000410492">
    <property type="component" value="Unassembled WGS sequence"/>
</dbReference>
<reference evidence="2 3" key="1">
    <citation type="submission" date="2019-01" db="EMBL/GenBank/DDBJ databases">
        <authorList>
            <person name="Sayadi A."/>
        </authorList>
    </citation>
    <scope>NUCLEOTIDE SEQUENCE [LARGE SCALE GENOMIC DNA]</scope>
</reference>
<sequence length="163" mass="18826">MLEGVIHVTQTVPKNSVRISSIKVSWICRCYLSRYSKRPVCQLPPEECPERKQWRQEHRMEEARPPNMSKWPTSSPSNQLREGQVYPRPNRGERVYRGRTKGDQASRDRLQLGVRSRGDVAEAPEKGPRGDAEVVVRRNKETVAMEQRSDYRCSLCILGCKCI</sequence>
<evidence type="ECO:0000313" key="3">
    <source>
        <dbReference type="Proteomes" id="UP000410492"/>
    </source>
</evidence>
<accession>A0A653D5Z9</accession>
<protein>
    <submittedName>
        <fullName evidence="2">Uncharacterized protein</fullName>
    </submittedName>
</protein>